<keyword evidence="1" id="KW-0812">Transmembrane</keyword>
<dbReference type="RefSeq" id="WP_145088122.1">
    <property type="nucleotide sequence ID" value="NZ_CP036274.1"/>
</dbReference>
<proteinExistence type="predicted"/>
<evidence type="ECO:0000313" key="3">
    <source>
        <dbReference type="Proteomes" id="UP000315017"/>
    </source>
</evidence>
<evidence type="ECO:0000256" key="1">
    <source>
        <dbReference type="SAM" id="Phobius"/>
    </source>
</evidence>
<accession>A0A517YAK9</accession>
<dbReference type="Proteomes" id="UP000315017">
    <property type="component" value="Chromosome"/>
</dbReference>
<protein>
    <submittedName>
        <fullName evidence="2">Uncharacterized protein</fullName>
    </submittedName>
</protein>
<feature type="transmembrane region" description="Helical" evidence="1">
    <location>
        <begin position="39"/>
        <end position="60"/>
    </location>
</feature>
<dbReference type="EMBL" id="CP036274">
    <property type="protein sequence ID" value="QDU27270.1"/>
    <property type="molecule type" value="Genomic_DNA"/>
</dbReference>
<keyword evidence="1" id="KW-1133">Transmembrane helix</keyword>
<reference evidence="2 3" key="1">
    <citation type="submission" date="2019-02" db="EMBL/GenBank/DDBJ databases">
        <title>Deep-cultivation of Planctomycetes and their phenomic and genomic characterization uncovers novel biology.</title>
        <authorList>
            <person name="Wiegand S."/>
            <person name="Jogler M."/>
            <person name="Boedeker C."/>
            <person name="Pinto D."/>
            <person name="Vollmers J."/>
            <person name="Rivas-Marin E."/>
            <person name="Kohn T."/>
            <person name="Peeters S.H."/>
            <person name="Heuer A."/>
            <person name="Rast P."/>
            <person name="Oberbeckmann S."/>
            <person name="Bunk B."/>
            <person name="Jeske O."/>
            <person name="Meyerdierks A."/>
            <person name="Storesund J.E."/>
            <person name="Kallscheuer N."/>
            <person name="Luecker S."/>
            <person name="Lage O.M."/>
            <person name="Pohl T."/>
            <person name="Merkel B.J."/>
            <person name="Hornburger P."/>
            <person name="Mueller R.-W."/>
            <person name="Bruemmer F."/>
            <person name="Labrenz M."/>
            <person name="Spormann A.M."/>
            <person name="Op den Camp H."/>
            <person name="Overmann J."/>
            <person name="Amann R."/>
            <person name="Jetten M.S.M."/>
            <person name="Mascher T."/>
            <person name="Medema M.H."/>
            <person name="Devos D.P."/>
            <person name="Kaster A.-K."/>
            <person name="Ovreas L."/>
            <person name="Rohde M."/>
            <person name="Galperin M.Y."/>
            <person name="Jogler C."/>
        </authorList>
    </citation>
    <scope>NUCLEOTIDE SEQUENCE [LARGE SCALE GENOMIC DNA]</scope>
    <source>
        <strain evidence="2 3">ETA_A8</strain>
    </source>
</reference>
<keyword evidence="1" id="KW-0472">Membrane</keyword>
<dbReference type="KEGG" id="aagg:ETAA8_23570"/>
<organism evidence="2 3">
    <name type="scientific">Anatilimnocola aggregata</name>
    <dbReference type="NCBI Taxonomy" id="2528021"/>
    <lineage>
        <taxon>Bacteria</taxon>
        <taxon>Pseudomonadati</taxon>
        <taxon>Planctomycetota</taxon>
        <taxon>Planctomycetia</taxon>
        <taxon>Pirellulales</taxon>
        <taxon>Pirellulaceae</taxon>
        <taxon>Anatilimnocola</taxon>
    </lineage>
</organism>
<evidence type="ECO:0000313" key="2">
    <source>
        <dbReference type="EMBL" id="QDU27270.1"/>
    </source>
</evidence>
<dbReference type="AlphaFoldDB" id="A0A517YAK9"/>
<sequence length="204" mass="22452">MRTVVVEPSLAHTLVMNKLATPPAQEPARPAASQLAGKVVVIGVLVIAVALASFALWWNVNRAKRSLEFWQADAVRIIQHGKRVELLTLRQVAGASTAEDAFALGGQQIEVVSTLDISQAKGLIHARHALTDDSSFVWNNEKSPANPQWIYAIRFADDKGEVLLALDLKNQRLANVHGGREVTVIPKIAEGWQIFIDKQLKRQE</sequence>
<dbReference type="OrthoDB" id="290824at2"/>
<gene>
    <name evidence="2" type="ORF">ETAA8_23570</name>
</gene>
<name>A0A517YAK9_9BACT</name>
<keyword evidence="3" id="KW-1185">Reference proteome</keyword>